<dbReference type="GO" id="GO:0008094">
    <property type="term" value="F:ATP-dependent activity, acting on DNA"/>
    <property type="evidence" value="ECO:0007669"/>
    <property type="project" value="TreeGrafter"/>
</dbReference>
<dbReference type="PANTHER" id="PTHR45629:SF7">
    <property type="entry name" value="DNA EXCISION REPAIR PROTEIN ERCC-6-RELATED"/>
    <property type="match status" value="1"/>
</dbReference>
<dbReference type="InterPro" id="IPR027417">
    <property type="entry name" value="P-loop_NTPase"/>
</dbReference>
<dbReference type="InterPro" id="IPR038718">
    <property type="entry name" value="SNF2-like_sf"/>
</dbReference>
<gene>
    <name evidence="5" type="ORF">BC938DRAFT_483472</name>
</gene>
<reference evidence="5 6" key="1">
    <citation type="journal article" date="2018" name="New Phytol.">
        <title>Phylogenomics of Endogonaceae and evolution of mycorrhizas within Mucoromycota.</title>
        <authorList>
            <person name="Chang Y."/>
            <person name="Desiro A."/>
            <person name="Na H."/>
            <person name="Sandor L."/>
            <person name="Lipzen A."/>
            <person name="Clum A."/>
            <person name="Barry K."/>
            <person name="Grigoriev I.V."/>
            <person name="Martin F.M."/>
            <person name="Stajich J.E."/>
            <person name="Smith M.E."/>
            <person name="Bonito G."/>
            <person name="Spatafora J.W."/>
        </authorList>
    </citation>
    <scope>NUCLEOTIDE SEQUENCE [LARGE SCALE GENOMIC DNA]</scope>
    <source>
        <strain evidence="5 6">AD002</strain>
    </source>
</reference>
<dbReference type="InterPro" id="IPR000330">
    <property type="entry name" value="SNF2_N"/>
</dbReference>
<evidence type="ECO:0000259" key="4">
    <source>
        <dbReference type="Pfam" id="PF00176"/>
    </source>
</evidence>
<dbReference type="GO" id="GO:0005634">
    <property type="term" value="C:nucleus"/>
    <property type="evidence" value="ECO:0007669"/>
    <property type="project" value="TreeGrafter"/>
</dbReference>
<keyword evidence="6" id="KW-1185">Reference proteome</keyword>
<feature type="region of interest" description="Disordered" evidence="3">
    <location>
        <begin position="153"/>
        <end position="204"/>
    </location>
</feature>
<dbReference type="EMBL" id="RBNJ01008721">
    <property type="protein sequence ID" value="RUS27288.1"/>
    <property type="molecule type" value="Genomic_DNA"/>
</dbReference>
<sequence length="518" mass="58647">MPYPRWHYRKVERQLAETRKKLHEASLATAQAQARSRIALLFEDLQRDERDIEARMSDRAKSTRSTDVEAIRSNRNPNESEHEYLVRTGKITPFARVDGLERAAHSEDAGNALLTFFFRFRPPSRMLILYLINQALALPRSPPPAPPLYFPRPTATSSGPLARSLTTTTTTTTTNSFRTRGGRRARHEDEYEESVKSEEEDEVVKMEVGSEYEDEGVTLDDEDYVDPVGLEGEEETGMEVIGQVKDEKRGDMDFGRRKARKGKGRRGKYFEGSDQYRFLCEDDGDEVHYQKRLDQWARKRRLFRYRLSQPDPATIPPTPADLTPEQLEAAGLGAGFDPSEEIAEPHPSEEDTIFDGGFRVPADVYGNLLAGLWVMRWYVLFLGCPGAERDACPIQTNLHLSSRGNPQGLGKTIQIIAFLAGLHHSDLMRHPCIVVCPATVMRQWVKEFHRWWPPLRVAILHSSGSGMGAAGRARGEDEELEEVEEGVWNMEVKEKGMHKMNPKAAKVAAKIVDRVCAK</sequence>
<dbReference type="Gene3D" id="3.40.50.10810">
    <property type="entry name" value="Tandem AAA-ATPase domain"/>
    <property type="match status" value="1"/>
</dbReference>
<dbReference type="Proteomes" id="UP000274822">
    <property type="component" value="Unassembled WGS sequence"/>
</dbReference>
<evidence type="ECO:0000313" key="5">
    <source>
        <dbReference type="EMBL" id="RUS27288.1"/>
    </source>
</evidence>
<feature type="domain" description="SNF2 N-terminal" evidence="4">
    <location>
        <begin position="408"/>
        <end position="467"/>
    </location>
</feature>
<keyword evidence="2" id="KW-0067">ATP-binding</keyword>
<comment type="caution">
    <text evidence="5">The sequence shown here is derived from an EMBL/GenBank/DDBJ whole genome shotgun (WGS) entry which is preliminary data.</text>
</comment>
<evidence type="ECO:0000256" key="1">
    <source>
        <dbReference type="ARBA" id="ARBA00022741"/>
    </source>
</evidence>
<keyword evidence="1" id="KW-0547">Nucleotide-binding</keyword>
<dbReference type="GO" id="GO:0005524">
    <property type="term" value="F:ATP binding"/>
    <property type="evidence" value="ECO:0007669"/>
    <property type="project" value="InterPro"/>
</dbReference>
<evidence type="ECO:0000313" key="6">
    <source>
        <dbReference type="Proteomes" id="UP000274822"/>
    </source>
</evidence>
<dbReference type="InterPro" id="IPR050496">
    <property type="entry name" value="SNF2_RAD54_helicase_repair"/>
</dbReference>
<dbReference type="GO" id="GO:0006283">
    <property type="term" value="P:transcription-coupled nucleotide-excision repair"/>
    <property type="evidence" value="ECO:0007669"/>
    <property type="project" value="TreeGrafter"/>
</dbReference>
<name>A0A433QBV0_9FUNG</name>
<feature type="compositionally biased region" description="Basic and acidic residues" evidence="3">
    <location>
        <begin position="186"/>
        <end position="197"/>
    </location>
</feature>
<evidence type="ECO:0000256" key="2">
    <source>
        <dbReference type="ARBA" id="ARBA00022840"/>
    </source>
</evidence>
<dbReference type="PANTHER" id="PTHR45629">
    <property type="entry name" value="SNF2/RAD54 FAMILY MEMBER"/>
    <property type="match status" value="1"/>
</dbReference>
<protein>
    <recommendedName>
        <fullName evidence="4">SNF2 N-terminal domain-containing protein</fullName>
    </recommendedName>
</protein>
<feature type="non-terminal residue" evidence="5">
    <location>
        <position position="518"/>
    </location>
</feature>
<proteinExistence type="predicted"/>
<accession>A0A433QBV0</accession>
<organism evidence="5 6">
    <name type="scientific">Jimgerdemannia flammicorona</name>
    <dbReference type="NCBI Taxonomy" id="994334"/>
    <lineage>
        <taxon>Eukaryota</taxon>
        <taxon>Fungi</taxon>
        <taxon>Fungi incertae sedis</taxon>
        <taxon>Mucoromycota</taxon>
        <taxon>Mucoromycotina</taxon>
        <taxon>Endogonomycetes</taxon>
        <taxon>Endogonales</taxon>
        <taxon>Endogonaceae</taxon>
        <taxon>Jimgerdemannia</taxon>
    </lineage>
</organism>
<dbReference type="Pfam" id="PF00176">
    <property type="entry name" value="SNF2-rel_dom"/>
    <property type="match status" value="1"/>
</dbReference>
<dbReference type="AlphaFoldDB" id="A0A433QBV0"/>
<dbReference type="SUPFAM" id="SSF52540">
    <property type="entry name" value="P-loop containing nucleoside triphosphate hydrolases"/>
    <property type="match status" value="1"/>
</dbReference>
<evidence type="ECO:0000256" key="3">
    <source>
        <dbReference type="SAM" id="MobiDB-lite"/>
    </source>
</evidence>